<accession>K6FF75</accession>
<reference evidence="1 2" key="1">
    <citation type="submission" date="2012-09" db="EMBL/GenBank/DDBJ databases">
        <authorList>
            <person name="Dupont C.L."/>
            <person name="Rusch D.B."/>
            <person name="Lombardo M.-J."/>
            <person name="Novotny M."/>
            <person name="Yee-Greenbaum J."/>
            <person name="Laskin R."/>
        </authorList>
    </citation>
    <scope>NUCLEOTIDE SEQUENCE [LARGE SCALE GENOMIC DNA]</scope>
    <source>
        <strain evidence="1">SAR86E</strain>
    </source>
</reference>
<organism evidence="1 2">
    <name type="scientific">SAR86 cluster bacterium SAR86E</name>
    <dbReference type="NCBI Taxonomy" id="1208365"/>
    <lineage>
        <taxon>Bacteria</taxon>
        <taxon>Pseudomonadati</taxon>
        <taxon>Pseudomonadota</taxon>
        <taxon>Gammaproteobacteria</taxon>
        <taxon>SAR86 cluster</taxon>
    </lineage>
</organism>
<dbReference type="EMBL" id="AMWX01000001">
    <property type="protein sequence ID" value="EKO37262.1"/>
    <property type="molecule type" value="Genomic_DNA"/>
</dbReference>
<name>K6FF75_9GAMM</name>
<evidence type="ECO:0000313" key="2">
    <source>
        <dbReference type="Proteomes" id="UP000010310"/>
    </source>
</evidence>
<keyword evidence="2" id="KW-1185">Reference proteome</keyword>
<dbReference type="STRING" id="1208365.B273_0309"/>
<proteinExistence type="predicted"/>
<evidence type="ECO:0000313" key="1">
    <source>
        <dbReference type="EMBL" id="EKO37262.1"/>
    </source>
</evidence>
<gene>
    <name evidence="1" type="ORF">B273_0309</name>
</gene>
<dbReference type="AlphaFoldDB" id="K6FF75"/>
<protein>
    <submittedName>
        <fullName evidence="1">Uncharacterized protein</fullName>
    </submittedName>
</protein>
<comment type="caution">
    <text evidence="1">The sequence shown here is derived from an EMBL/GenBank/DDBJ whole genome shotgun (WGS) entry which is preliminary data.</text>
</comment>
<sequence length="39" mass="4545">MVKDIRPLDIYRWGWGVSPAYPQATKVQIEQKALPRGEF</sequence>
<dbReference type="Proteomes" id="UP000010310">
    <property type="component" value="Unassembled WGS sequence"/>
</dbReference>